<dbReference type="Proteomes" id="UP000800094">
    <property type="component" value="Unassembled WGS sequence"/>
</dbReference>
<feature type="domain" description="C2H2-type" evidence="2">
    <location>
        <begin position="212"/>
        <end position="236"/>
    </location>
</feature>
<dbReference type="RefSeq" id="XP_033677895.1">
    <property type="nucleotide sequence ID" value="XM_033834510.1"/>
</dbReference>
<protein>
    <recommendedName>
        <fullName evidence="2">C2H2-type domain-containing protein</fullName>
    </recommendedName>
</protein>
<evidence type="ECO:0000313" key="4">
    <source>
        <dbReference type="Proteomes" id="UP000800094"/>
    </source>
</evidence>
<evidence type="ECO:0000259" key="2">
    <source>
        <dbReference type="PROSITE" id="PS00028"/>
    </source>
</evidence>
<name>A0A6A6HXX4_9PLEO</name>
<feature type="compositionally biased region" description="Basic and acidic residues" evidence="1">
    <location>
        <begin position="194"/>
        <end position="204"/>
    </location>
</feature>
<dbReference type="AlphaFoldDB" id="A0A6A6HXX4"/>
<dbReference type="EMBL" id="ML987206">
    <property type="protein sequence ID" value="KAF2242891.1"/>
    <property type="molecule type" value="Genomic_DNA"/>
</dbReference>
<feature type="compositionally biased region" description="Polar residues" evidence="1">
    <location>
        <begin position="181"/>
        <end position="192"/>
    </location>
</feature>
<proteinExistence type="predicted"/>
<dbReference type="GeneID" id="54587840"/>
<sequence length="284" mass="31483">MDAHNPWADYVYSDLESVGDPTIDDQVDKEVGSGSHANEDVGPMPTALDSDVGPGLVDLDSLLSAMQELEALELGTGHYSDLHGSGYTVPVFPEPCADIGSGLLDFSLGSELPFGSDEPLPFASDAPFDVTFPMIGMPESSTLPSNFFHAAVHGAEQVSACNTAKQPSPTDYFVAGHEQVTRSANDDQTPVQRSRPESNKRDRRVRERVFPCRFPPCTLVLCTKNDLERHHSTRKHRKEAGRDALANQFTCKVSWCRRSRRGFVRKDHYVRHLERMHPGIEFDE</sequence>
<keyword evidence="4" id="KW-1185">Reference proteome</keyword>
<accession>A0A6A6HXX4</accession>
<feature type="region of interest" description="Disordered" evidence="1">
    <location>
        <begin position="18"/>
        <end position="45"/>
    </location>
</feature>
<gene>
    <name evidence="3" type="ORF">BU26DRAFT_581873</name>
</gene>
<dbReference type="OrthoDB" id="3799841at2759"/>
<evidence type="ECO:0000256" key="1">
    <source>
        <dbReference type="SAM" id="MobiDB-lite"/>
    </source>
</evidence>
<organism evidence="3 4">
    <name type="scientific">Trematosphaeria pertusa</name>
    <dbReference type="NCBI Taxonomy" id="390896"/>
    <lineage>
        <taxon>Eukaryota</taxon>
        <taxon>Fungi</taxon>
        <taxon>Dikarya</taxon>
        <taxon>Ascomycota</taxon>
        <taxon>Pezizomycotina</taxon>
        <taxon>Dothideomycetes</taxon>
        <taxon>Pleosporomycetidae</taxon>
        <taxon>Pleosporales</taxon>
        <taxon>Massarineae</taxon>
        <taxon>Trematosphaeriaceae</taxon>
        <taxon>Trematosphaeria</taxon>
    </lineage>
</organism>
<feature type="region of interest" description="Disordered" evidence="1">
    <location>
        <begin position="181"/>
        <end position="204"/>
    </location>
</feature>
<evidence type="ECO:0000313" key="3">
    <source>
        <dbReference type="EMBL" id="KAF2242891.1"/>
    </source>
</evidence>
<reference evidence="3" key="1">
    <citation type="journal article" date="2020" name="Stud. Mycol.">
        <title>101 Dothideomycetes genomes: a test case for predicting lifestyles and emergence of pathogens.</title>
        <authorList>
            <person name="Haridas S."/>
            <person name="Albert R."/>
            <person name="Binder M."/>
            <person name="Bloem J."/>
            <person name="Labutti K."/>
            <person name="Salamov A."/>
            <person name="Andreopoulos B."/>
            <person name="Baker S."/>
            <person name="Barry K."/>
            <person name="Bills G."/>
            <person name="Bluhm B."/>
            <person name="Cannon C."/>
            <person name="Castanera R."/>
            <person name="Culley D."/>
            <person name="Daum C."/>
            <person name="Ezra D."/>
            <person name="Gonzalez J."/>
            <person name="Henrissat B."/>
            <person name="Kuo A."/>
            <person name="Liang C."/>
            <person name="Lipzen A."/>
            <person name="Lutzoni F."/>
            <person name="Magnuson J."/>
            <person name="Mondo S."/>
            <person name="Nolan M."/>
            <person name="Ohm R."/>
            <person name="Pangilinan J."/>
            <person name="Park H.-J."/>
            <person name="Ramirez L."/>
            <person name="Alfaro M."/>
            <person name="Sun H."/>
            <person name="Tritt A."/>
            <person name="Yoshinaga Y."/>
            <person name="Zwiers L.-H."/>
            <person name="Turgeon B."/>
            <person name="Goodwin S."/>
            <person name="Spatafora J."/>
            <person name="Crous P."/>
            <person name="Grigoriev I."/>
        </authorList>
    </citation>
    <scope>NUCLEOTIDE SEQUENCE</scope>
    <source>
        <strain evidence="3">CBS 122368</strain>
    </source>
</reference>
<dbReference type="InterPro" id="IPR013087">
    <property type="entry name" value="Znf_C2H2_type"/>
</dbReference>
<dbReference type="PROSITE" id="PS00028">
    <property type="entry name" value="ZINC_FINGER_C2H2_1"/>
    <property type="match status" value="1"/>
</dbReference>